<dbReference type="EMBL" id="ML996092">
    <property type="protein sequence ID" value="KAF2149119.1"/>
    <property type="molecule type" value="Genomic_DNA"/>
</dbReference>
<evidence type="ECO:0000313" key="2">
    <source>
        <dbReference type="Proteomes" id="UP000799439"/>
    </source>
</evidence>
<protein>
    <submittedName>
        <fullName evidence="1">Uncharacterized protein</fullName>
    </submittedName>
</protein>
<name>A0A9P4IYF0_9PEZI</name>
<evidence type="ECO:0000313" key="1">
    <source>
        <dbReference type="EMBL" id="KAF2149119.1"/>
    </source>
</evidence>
<dbReference type="AlphaFoldDB" id="A0A9P4IYF0"/>
<dbReference type="Proteomes" id="UP000799439">
    <property type="component" value="Unassembled WGS sequence"/>
</dbReference>
<reference evidence="1" key="1">
    <citation type="journal article" date="2020" name="Stud. Mycol.">
        <title>101 Dothideomycetes genomes: a test case for predicting lifestyles and emergence of pathogens.</title>
        <authorList>
            <person name="Haridas S."/>
            <person name="Albert R."/>
            <person name="Binder M."/>
            <person name="Bloem J."/>
            <person name="Labutti K."/>
            <person name="Salamov A."/>
            <person name="Andreopoulos B."/>
            <person name="Baker S."/>
            <person name="Barry K."/>
            <person name="Bills G."/>
            <person name="Bluhm B."/>
            <person name="Cannon C."/>
            <person name="Castanera R."/>
            <person name="Culley D."/>
            <person name="Daum C."/>
            <person name="Ezra D."/>
            <person name="Gonzalez J."/>
            <person name="Henrissat B."/>
            <person name="Kuo A."/>
            <person name="Liang C."/>
            <person name="Lipzen A."/>
            <person name="Lutzoni F."/>
            <person name="Magnuson J."/>
            <person name="Mondo S."/>
            <person name="Nolan M."/>
            <person name="Ohm R."/>
            <person name="Pangilinan J."/>
            <person name="Park H.-J."/>
            <person name="Ramirez L."/>
            <person name="Alfaro M."/>
            <person name="Sun H."/>
            <person name="Tritt A."/>
            <person name="Yoshinaga Y."/>
            <person name="Zwiers L.-H."/>
            <person name="Turgeon B."/>
            <person name="Goodwin S."/>
            <person name="Spatafora J."/>
            <person name="Crous P."/>
            <person name="Grigoriev I."/>
        </authorList>
    </citation>
    <scope>NUCLEOTIDE SEQUENCE</scope>
    <source>
        <strain evidence="1">CBS 260.36</strain>
    </source>
</reference>
<proteinExistence type="predicted"/>
<comment type="caution">
    <text evidence="1">The sequence shown here is derived from an EMBL/GenBank/DDBJ whole genome shotgun (WGS) entry which is preliminary data.</text>
</comment>
<accession>A0A9P4IYF0</accession>
<keyword evidence="2" id="KW-1185">Reference proteome</keyword>
<gene>
    <name evidence="1" type="ORF">K461DRAFT_57650</name>
</gene>
<sequence length="129" mass="14901">MLARSRLIEGWWGKAYGCNLWRMMYGLGNEPLRGWTIGWQFLAREYSSSISLYLRAAHVFQSGLIKNIQVVKPMTRAVIPDVATNLMSGSFLFPVGNAARKTPHSLRQHIHSHRFPRDLVVYFVIQQRK</sequence>
<organism evidence="1 2">
    <name type="scientific">Myriangium duriaei CBS 260.36</name>
    <dbReference type="NCBI Taxonomy" id="1168546"/>
    <lineage>
        <taxon>Eukaryota</taxon>
        <taxon>Fungi</taxon>
        <taxon>Dikarya</taxon>
        <taxon>Ascomycota</taxon>
        <taxon>Pezizomycotina</taxon>
        <taxon>Dothideomycetes</taxon>
        <taxon>Dothideomycetidae</taxon>
        <taxon>Myriangiales</taxon>
        <taxon>Myriangiaceae</taxon>
        <taxon>Myriangium</taxon>
    </lineage>
</organism>